<comment type="similarity">
    <text evidence="3">Belongs to the YIF1 family.</text>
</comment>
<keyword evidence="9" id="KW-0333">Golgi apparatus</keyword>
<evidence type="ECO:0008006" key="15">
    <source>
        <dbReference type="Google" id="ProtNLM"/>
    </source>
</evidence>
<gene>
    <name evidence="13" type="ORF">HDU87_002963</name>
</gene>
<keyword evidence="5 12" id="KW-0812">Transmembrane</keyword>
<dbReference type="EMBL" id="JADGJQ010000021">
    <property type="protein sequence ID" value="KAJ3179354.1"/>
    <property type="molecule type" value="Genomic_DNA"/>
</dbReference>
<feature type="compositionally biased region" description="Low complexity" evidence="11">
    <location>
        <begin position="53"/>
        <end position="76"/>
    </location>
</feature>
<evidence type="ECO:0000256" key="5">
    <source>
        <dbReference type="ARBA" id="ARBA00022692"/>
    </source>
</evidence>
<evidence type="ECO:0000256" key="4">
    <source>
        <dbReference type="ARBA" id="ARBA00022448"/>
    </source>
</evidence>
<evidence type="ECO:0000256" key="11">
    <source>
        <dbReference type="SAM" id="MobiDB-lite"/>
    </source>
</evidence>
<comment type="subcellular location">
    <subcellularLocation>
        <location evidence="1">Endoplasmic reticulum membrane</location>
        <topology evidence="1">Multi-pass membrane protein</topology>
    </subcellularLocation>
    <subcellularLocation>
        <location evidence="2">Golgi apparatus membrane</location>
        <topology evidence="2">Multi-pass membrane protein</topology>
    </subcellularLocation>
</comment>
<evidence type="ECO:0000256" key="7">
    <source>
        <dbReference type="ARBA" id="ARBA00022927"/>
    </source>
</evidence>
<protein>
    <recommendedName>
        <fullName evidence="15">YIF1-domain-containing protein</fullName>
    </recommendedName>
</protein>
<evidence type="ECO:0000256" key="12">
    <source>
        <dbReference type="SAM" id="Phobius"/>
    </source>
</evidence>
<dbReference type="GO" id="GO:0006888">
    <property type="term" value="P:endoplasmic reticulum to Golgi vesicle-mediated transport"/>
    <property type="evidence" value="ECO:0007669"/>
    <property type="project" value="InterPro"/>
</dbReference>
<dbReference type="Pfam" id="PF03878">
    <property type="entry name" value="YIF1"/>
    <property type="match status" value="1"/>
</dbReference>
<evidence type="ECO:0000313" key="13">
    <source>
        <dbReference type="EMBL" id="KAJ3179354.1"/>
    </source>
</evidence>
<accession>A0AAD5XRR7</accession>
<feature type="region of interest" description="Disordered" evidence="11">
    <location>
        <begin position="1"/>
        <end position="119"/>
    </location>
</feature>
<dbReference type="GO" id="GO:0030134">
    <property type="term" value="C:COPII-coated ER to Golgi transport vesicle"/>
    <property type="evidence" value="ECO:0007669"/>
    <property type="project" value="TreeGrafter"/>
</dbReference>
<evidence type="ECO:0000256" key="3">
    <source>
        <dbReference type="ARBA" id="ARBA00009727"/>
    </source>
</evidence>
<dbReference type="AlphaFoldDB" id="A0AAD5XRR7"/>
<dbReference type="GO" id="GO:0005789">
    <property type="term" value="C:endoplasmic reticulum membrane"/>
    <property type="evidence" value="ECO:0007669"/>
    <property type="project" value="UniProtKB-SubCell"/>
</dbReference>
<keyword evidence="4" id="KW-0813">Transport</keyword>
<feature type="transmembrane region" description="Helical" evidence="12">
    <location>
        <begin position="366"/>
        <end position="399"/>
    </location>
</feature>
<proteinExistence type="inferred from homology"/>
<dbReference type="PANTHER" id="PTHR14083:SF0">
    <property type="entry name" value="YIP1D-INTERACTING FACTOR 1, ISOFORM C"/>
    <property type="match status" value="1"/>
</dbReference>
<keyword evidence="7" id="KW-0653">Protein transport</keyword>
<keyword evidence="14" id="KW-1185">Reference proteome</keyword>
<evidence type="ECO:0000256" key="9">
    <source>
        <dbReference type="ARBA" id="ARBA00023034"/>
    </source>
</evidence>
<evidence type="ECO:0000313" key="14">
    <source>
        <dbReference type="Proteomes" id="UP001212152"/>
    </source>
</evidence>
<dbReference type="PANTHER" id="PTHR14083">
    <property type="entry name" value="YIP1 INTERACTING FACTOR HOMOLOG YIF1 PROTEIN"/>
    <property type="match status" value="1"/>
</dbReference>
<dbReference type="InterPro" id="IPR005578">
    <property type="entry name" value="Yif1_fam"/>
</dbReference>
<evidence type="ECO:0000256" key="6">
    <source>
        <dbReference type="ARBA" id="ARBA00022824"/>
    </source>
</evidence>
<feature type="compositionally biased region" description="Pro residues" evidence="11">
    <location>
        <begin position="7"/>
        <end position="23"/>
    </location>
</feature>
<feature type="transmembrane region" description="Helical" evidence="12">
    <location>
        <begin position="321"/>
        <end position="346"/>
    </location>
</feature>
<evidence type="ECO:0000256" key="10">
    <source>
        <dbReference type="ARBA" id="ARBA00023136"/>
    </source>
</evidence>
<reference evidence="13" key="1">
    <citation type="submission" date="2020-05" db="EMBL/GenBank/DDBJ databases">
        <title>Phylogenomic resolution of chytrid fungi.</title>
        <authorList>
            <person name="Stajich J.E."/>
            <person name="Amses K."/>
            <person name="Simmons R."/>
            <person name="Seto K."/>
            <person name="Myers J."/>
            <person name="Bonds A."/>
            <person name="Quandt C.A."/>
            <person name="Barry K."/>
            <person name="Liu P."/>
            <person name="Grigoriev I."/>
            <person name="Longcore J.E."/>
            <person name="James T.Y."/>
        </authorList>
    </citation>
    <scope>NUCLEOTIDE SEQUENCE</scope>
    <source>
        <strain evidence="13">JEL0379</strain>
    </source>
</reference>
<sequence>MYNNPNQPQPTWSPPPIQAPVPQHPGGRPQMNFSTNSYPNSPQPPQASRLHQQQRQPPLTQQQQQQPSYAPSSSSSTAAYGTPQSFTPTPYGSQPYHRPAPHHAPTSNSSFSSASGGPSDYNSAGAAYGSASGAGSFGGGAAGGFAPAPMGQMGQMGQMGGGQMGVPMGGIPGPQQQQQWGANIINDFQSSAAGQLGMQLGGKAFEQAQENINKNLGMWINIPHIKYYFNVSNSYVLNKIRLLLFPFRHQSWTRIVRRSEQSGQMEGYKPPREDLNAPDLYIPVMSFVTYILLVGVRLGLDDAAAANSSAESTAKSFSPDVLGMTGTTAFFVVFFEVLFFKLGFYLLNVTTDVPFLDLVGYSGYKFLGIIAALVAKIIFPSAWAVYGVLGYAMLCLGFFTLRSLKYIILPEGYNTLDPSARQRRVQFLFLVAVVQILLSSLMVFVS</sequence>
<feature type="compositionally biased region" description="Low complexity" evidence="11">
    <location>
        <begin position="104"/>
        <end position="119"/>
    </location>
</feature>
<feature type="compositionally biased region" description="Gly residues" evidence="11">
    <location>
        <begin position="157"/>
        <end position="172"/>
    </location>
</feature>
<dbReference type="Proteomes" id="UP001212152">
    <property type="component" value="Unassembled WGS sequence"/>
</dbReference>
<feature type="transmembrane region" description="Helical" evidence="12">
    <location>
        <begin position="427"/>
        <end position="445"/>
    </location>
</feature>
<evidence type="ECO:0000256" key="2">
    <source>
        <dbReference type="ARBA" id="ARBA00004653"/>
    </source>
</evidence>
<keyword evidence="6" id="KW-0256">Endoplasmic reticulum</keyword>
<organism evidence="13 14">
    <name type="scientific">Geranomyces variabilis</name>
    <dbReference type="NCBI Taxonomy" id="109894"/>
    <lineage>
        <taxon>Eukaryota</taxon>
        <taxon>Fungi</taxon>
        <taxon>Fungi incertae sedis</taxon>
        <taxon>Chytridiomycota</taxon>
        <taxon>Chytridiomycota incertae sedis</taxon>
        <taxon>Chytridiomycetes</taxon>
        <taxon>Spizellomycetales</taxon>
        <taxon>Powellomycetaceae</taxon>
        <taxon>Geranomyces</taxon>
    </lineage>
</organism>
<keyword evidence="10 12" id="KW-0472">Membrane</keyword>
<evidence type="ECO:0000256" key="8">
    <source>
        <dbReference type="ARBA" id="ARBA00022989"/>
    </source>
</evidence>
<name>A0AAD5XRR7_9FUNG</name>
<comment type="caution">
    <text evidence="13">The sequence shown here is derived from an EMBL/GenBank/DDBJ whole genome shotgun (WGS) entry which is preliminary data.</text>
</comment>
<feature type="compositionally biased region" description="Polar residues" evidence="11">
    <location>
        <begin position="77"/>
        <end position="92"/>
    </location>
</feature>
<feature type="region of interest" description="Disordered" evidence="11">
    <location>
        <begin position="153"/>
        <end position="177"/>
    </location>
</feature>
<feature type="compositionally biased region" description="Polar residues" evidence="11">
    <location>
        <begin position="31"/>
        <end position="40"/>
    </location>
</feature>
<keyword evidence="8 12" id="KW-1133">Transmembrane helix</keyword>
<dbReference type="GO" id="GO:0005793">
    <property type="term" value="C:endoplasmic reticulum-Golgi intermediate compartment"/>
    <property type="evidence" value="ECO:0007669"/>
    <property type="project" value="TreeGrafter"/>
</dbReference>
<dbReference type="GO" id="GO:0000139">
    <property type="term" value="C:Golgi membrane"/>
    <property type="evidence" value="ECO:0007669"/>
    <property type="project" value="UniProtKB-SubCell"/>
</dbReference>
<evidence type="ECO:0000256" key="1">
    <source>
        <dbReference type="ARBA" id="ARBA00004477"/>
    </source>
</evidence>
<dbReference type="GO" id="GO:0015031">
    <property type="term" value="P:protein transport"/>
    <property type="evidence" value="ECO:0007669"/>
    <property type="project" value="UniProtKB-KW"/>
</dbReference>